<dbReference type="Proteomes" id="UP001362999">
    <property type="component" value="Unassembled WGS sequence"/>
</dbReference>
<evidence type="ECO:0000313" key="2">
    <source>
        <dbReference type="Proteomes" id="UP001362999"/>
    </source>
</evidence>
<gene>
    <name evidence="1" type="ORF">R3P38DRAFT_3215538</name>
</gene>
<accession>A0AAW0A7X2</accession>
<name>A0AAW0A7X2_9AGAR</name>
<proteinExistence type="predicted"/>
<protein>
    <submittedName>
        <fullName evidence="1">Uncharacterized protein</fullName>
    </submittedName>
</protein>
<evidence type="ECO:0000313" key="1">
    <source>
        <dbReference type="EMBL" id="KAK7002385.1"/>
    </source>
</evidence>
<dbReference type="AlphaFoldDB" id="A0AAW0A7X2"/>
<sequence length="290" mass="31006">MSIDPLIHSYRLTVFIHAPSSDLSMSLQGDAVVVAQIRLGPAHDLAATYPSGGSRSSTPPGSSVYHDERMHTACDGQYTVLVSTVLPHLAVGAVERARCESPRPVLSRRLRLPLPSSRRHALSLCARAQIFHASHQQYSPQTSTTSTGRVKDPHARKVYSARLTSSGGRGCCLRCSGMDAWTLRDADGADRECEEGVVAVGMTPLRHAAASLVLSVCTDGGDTRWRDVRSALPGFCIAGADPVASALLCRSTAALPRHGRRRAAFATAFFLSLRCSDTRGYALIVKAEAA</sequence>
<dbReference type="EMBL" id="JAWWNJ010000079">
    <property type="protein sequence ID" value="KAK7002385.1"/>
    <property type="molecule type" value="Genomic_DNA"/>
</dbReference>
<reference evidence="1 2" key="1">
    <citation type="journal article" date="2024" name="J Genomics">
        <title>Draft genome sequencing and assembly of Favolaschia claudopus CIRM-BRFM 2984 isolated from oak limbs.</title>
        <authorList>
            <person name="Navarro D."/>
            <person name="Drula E."/>
            <person name="Chaduli D."/>
            <person name="Cazenave R."/>
            <person name="Ahrendt S."/>
            <person name="Wang J."/>
            <person name="Lipzen A."/>
            <person name="Daum C."/>
            <person name="Barry K."/>
            <person name="Grigoriev I.V."/>
            <person name="Favel A."/>
            <person name="Rosso M.N."/>
            <person name="Martin F."/>
        </authorList>
    </citation>
    <scope>NUCLEOTIDE SEQUENCE [LARGE SCALE GENOMIC DNA]</scope>
    <source>
        <strain evidence="1 2">CIRM-BRFM 2984</strain>
    </source>
</reference>
<comment type="caution">
    <text evidence="1">The sequence shown here is derived from an EMBL/GenBank/DDBJ whole genome shotgun (WGS) entry which is preliminary data.</text>
</comment>
<keyword evidence="2" id="KW-1185">Reference proteome</keyword>
<organism evidence="1 2">
    <name type="scientific">Favolaschia claudopus</name>
    <dbReference type="NCBI Taxonomy" id="2862362"/>
    <lineage>
        <taxon>Eukaryota</taxon>
        <taxon>Fungi</taxon>
        <taxon>Dikarya</taxon>
        <taxon>Basidiomycota</taxon>
        <taxon>Agaricomycotina</taxon>
        <taxon>Agaricomycetes</taxon>
        <taxon>Agaricomycetidae</taxon>
        <taxon>Agaricales</taxon>
        <taxon>Marasmiineae</taxon>
        <taxon>Mycenaceae</taxon>
        <taxon>Favolaschia</taxon>
    </lineage>
</organism>